<sequence length="41" mass="4478">MRLLRAALVTLFVVGTDVLTVPPVAARSITDQDRIDPLQSE</sequence>
<accession>A0ABD1DPL2</accession>
<name>A0ABD1DPL2_CULPP</name>
<reference evidence="2 3" key="1">
    <citation type="submission" date="2024-05" db="EMBL/GenBank/DDBJ databases">
        <title>Culex pipiens pipiens assembly and annotation.</title>
        <authorList>
            <person name="Alout H."/>
            <person name="Durand T."/>
        </authorList>
    </citation>
    <scope>NUCLEOTIDE SEQUENCE [LARGE SCALE GENOMIC DNA]</scope>
    <source>
        <strain evidence="2">HA-2024</strain>
        <tissue evidence="2">Whole body</tissue>
    </source>
</reference>
<gene>
    <name evidence="2" type="ORF">pipiens_019995</name>
</gene>
<feature type="chain" id="PRO_5044856391" evidence="1">
    <location>
        <begin position="27"/>
        <end position="41"/>
    </location>
</feature>
<protein>
    <submittedName>
        <fullName evidence="2">Uncharacterized protein</fullName>
    </submittedName>
</protein>
<evidence type="ECO:0000313" key="2">
    <source>
        <dbReference type="EMBL" id="KAL1401694.1"/>
    </source>
</evidence>
<keyword evidence="1" id="KW-0732">Signal</keyword>
<evidence type="ECO:0000256" key="1">
    <source>
        <dbReference type="SAM" id="SignalP"/>
    </source>
</evidence>
<dbReference type="EMBL" id="JBEHCU010004298">
    <property type="protein sequence ID" value="KAL1401694.1"/>
    <property type="molecule type" value="Genomic_DNA"/>
</dbReference>
<evidence type="ECO:0000313" key="3">
    <source>
        <dbReference type="Proteomes" id="UP001562425"/>
    </source>
</evidence>
<comment type="caution">
    <text evidence="2">The sequence shown here is derived from an EMBL/GenBank/DDBJ whole genome shotgun (WGS) entry which is preliminary data.</text>
</comment>
<dbReference type="AlphaFoldDB" id="A0ABD1DPL2"/>
<organism evidence="2 3">
    <name type="scientific">Culex pipiens pipiens</name>
    <name type="common">Northern house mosquito</name>
    <dbReference type="NCBI Taxonomy" id="38569"/>
    <lineage>
        <taxon>Eukaryota</taxon>
        <taxon>Metazoa</taxon>
        <taxon>Ecdysozoa</taxon>
        <taxon>Arthropoda</taxon>
        <taxon>Hexapoda</taxon>
        <taxon>Insecta</taxon>
        <taxon>Pterygota</taxon>
        <taxon>Neoptera</taxon>
        <taxon>Endopterygota</taxon>
        <taxon>Diptera</taxon>
        <taxon>Nematocera</taxon>
        <taxon>Culicoidea</taxon>
        <taxon>Culicidae</taxon>
        <taxon>Culicinae</taxon>
        <taxon>Culicini</taxon>
        <taxon>Culex</taxon>
        <taxon>Culex</taxon>
    </lineage>
</organism>
<feature type="non-terminal residue" evidence="2">
    <location>
        <position position="41"/>
    </location>
</feature>
<feature type="signal peptide" evidence="1">
    <location>
        <begin position="1"/>
        <end position="26"/>
    </location>
</feature>
<dbReference type="Proteomes" id="UP001562425">
    <property type="component" value="Unassembled WGS sequence"/>
</dbReference>
<proteinExistence type="predicted"/>
<keyword evidence="3" id="KW-1185">Reference proteome</keyword>